<accession>A0A0L8IFE1</accession>
<gene>
    <name evidence="1" type="ORF">OCBIM_22007452mg</name>
</gene>
<dbReference type="EMBL" id="KQ415842">
    <property type="protein sequence ID" value="KOG00211.1"/>
    <property type="molecule type" value="Genomic_DNA"/>
</dbReference>
<dbReference type="AlphaFoldDB" id="A0A0L8IFE1"/>
<evidence type="ECO:0000313" key="1">
    <source>
        <dbReference type="EMBL" id="KOG00211.1"/>
    </source>
</evidence>
<protein>
    <submittedName>
        <fullName evidence="1">Uncharacterized protein</fullName>
    </submittedName>
</protein>
<reference evidence="1" key="1">
    <citation type="submission" date="2015-07" db="EMBL/GenBank/DDBJ databases">
        <title>MeaNS - Measles Nucleotide Surveillance Program.</title>
        <authorList>
            <person name="Tran T."/>
            <person name="Druce J."/>
        </authorList>
    </citation>
    <scope>NUCLEOTIDE SEQUENCE</scope>
    <source>
        <strain evidence="1">UCB-OBI-ISO-001</strain>
        <tissue evidence="1">Gonad</tissue>
    </source>
</reference>
<sequence length="51" mass="6336">MNKFQIHPYQCNQHRHDNVNFETNWQKKRTLPILQHKHKRMSGSYDMLEIN</sequence>
<name>A0A0L8IFE1_OCTBM</name>
<proteinExistence type="predicted"/>
<organism evidence="1">
    <name type="scientific">Octopus bimaculoides</name>
    <name type="common">California two-spotted octopus</name>
    <dbReference type="NCBI Taxonomy" id="37653"/>
    <lineage>
        <taxon>Eukaryota</taxon>
        <taxon>Metazoa</taxon>
        <taxon>Spiralia</taxon>
        <taxon>Lophotrochozoa</taxon>
        <taxon>Mollusca</taxon>
        <taxon>Cephalopoda</taxon>
        <taxon>Coleoidea</taxon>
        <taxon>Octopodiformes</taxon>
        <taxon>Octopoda</taxon>
        <taxon>Incirrata</taxon>
        <taxon>Octopodidae</taxon>
        <taxon>Octopus</taxon>
    </lineage>
</organism>